<accession>A0A5N5MFE4</accession>
<gene>
    <name evidence="1" type="ORF">DKX38_010242</name>
</gene>
<proteinExistence type="predicted"/>
<evidence type="ECO:0000313" key="2">
    <source>
        <dbReference type="Proteomes" id="UP000326939"/>
    </source>
</evidence>
<dbReference type="EMBL" id="VDCV01000006">
    <property type="protein sequence ID" value="KAB5552931.1"/>
    <property type="molecule type" value="Genomic_DNA"/>
</dbReference>
<sequence>MKILFRRKRWRAEEEFVLRRKRDRGKKRVSEEEESSRAEERISEEENLIFCEDERYGSLKKQRDRGRKMMF</sequence>
<evidence type="ECO:0000313" key="1">
    <source>
        <dbReference type="EMBL" id="KAB5552931.1"/>
    </source>
</evidence>
<organism evidence="1 2">
    <name type="scientific">Salix brachista</name>
    <dbReference type="NCBI Taxonomy" id="2182728"/>
    <lineage>
        <taxon>Eukaryota</taxon>
        <taxon>Viridiplantae</taxon>
        <taxon>Streptophyta</taxon>
        <taxon>Embryophyta</taxon>
        <taxon>Tracheophyta</taxon>
        <taxon>Spermatophyta</taxon>
        <taxon>Magnoliopsida</taxon>
        <taxon>eudicotyledons</taxon>
        <taxon>Gunneridae</taxon>
        <taxon>Pentapetalae</taxon>
        <taxon>rosids</taxon>
        <taxon>fabids</taxon>
        <taxon>Malpighiales</taxon>
        <taxon>Salicaceae</taxon>
        <taxon>Saliceae</taxon>
        <taxon>Salix</taxon>
    </lineage>
</organism>
<reference evidence="2" key="1">
    <citation type="journal article" date="2019" name="Gigascience">
        <title>De novo genome assembly of the endangered Acer yangbiense, a plant species with extremely small populations endemic to Yunnan Province, China.</title>
        <authorList>
            <person name="Yang J."/>
            <person name="Wariss H.M."/>
            <person name="Tao L."/>
            <person name="Zhang R."/>
            <person name="Yun Q."/>
            <person name="Hollingsworth P."/>
            <person name="Dao Z."/>
            <person name="Luo G."/>
            <person name="Guo H."/>
            <person name="Ma Y."/>
            <person name="Sun W."/>
        </authorList>
    </citation>
    <scope>NUCLEOTIDE SEQUENCE [LARGE SCALE GENOMIC DNA]</scope>
    <source>
        <strain evidence="2">cv. br00</strain>
    </source>
</reference>
<name>A0A5N5MFE4_9ROSI</name>
<dbReference type="AlphaFoldDB" id="A0A5N5MFE4"/>
<dbReference type="Proteomes" id="UP000326939">
    <property type="component" value="Chromosome 6"/>
</dbReference>
<protein>
    <submittedName>
        <fullName evidence="1">Uncharacterized protein</fullName>
    </submittedName>
</protein>
<comment type="caution">
    <text evidence="1">The sequence shown here is derived from an EMBL/GenBank/DDBJ whole genome shotgun (WGS) entry which is preliminary data.</text>
</comment>
<keyword evidence="2" id="KW-1185">Reference proteome</keyword>